<evidence type="ECO:0000256" key="3">
    <source>
        <dbReference type="ARBA" id="ARBA00022960"/>
    </source>
</evidence>
<dbReference type="PANTHER" id="PTHR34138">
    <property type="entry name" value="CELL SHAPE-DETERMINING PROTEIN MREC"/>
    <property type="match status" value="1"/>
</dbReference>
<evidence type="ECO:0000256" key="2">
    <source>
        <dbReference type="ARBA" id="ARBA00013855"/>
    </source>
</evidence>
<evidence type="ECO:0000313" key="9">
    <source>
        <dbReference type="EMBL" id="EKP94925.1"/>
    </source>
</evidence>
<dbReference type="EMBL" id="AENY02000002">
    <property type="protein sequence ID" value="EKP94925.1"/>
    <property type="molecule type" value="Genomic_DNA"/>
</dbReference>
<feature type="signal peptide" evidence="7">
    <location>
        <begin position="1"/>
        <end position="23"/>
    </location>
</feature>
<evidence type="ECO:0000256" key="7">
    <source>
        <dbReference type="SAM" id="SignalP"/>
    </source>
</evidence>
<protein>
    <recommendedName>
        <fullName evidence="2 5">Cell shape-determining protein MreC</fullName>
    </recommendedName>
    <alternativeName>
        <fullName evidence="4 5">Cell shape protein MreC</fullName>
    </alternativeName>
</protein>
<proteinExistence type="inferred from homology"/>
<dbReference type="GO" id="GO:0008360">
    <property type="term" value="P:regulation of cell shape"/>
    <property type="evidence" value="ECO:0007669"/>
    <property type="project" value="UniProtKB-KW"/>
</dbReference>
<dbReference type="eggNOG" id="COG1792">
    <property type="taxonomic scope" value="Bacteria"/>
</dbReference>
<dbReference type="Pfam" id="PF04085">
    <property type="entry name" value="MreC"/>
    <property type="match status" value="1"/>
</dbReference>
<accession>K6P1G4</accession>
<evidence type="ECO:0000256" key="4">
    <source>
        <dbReference type="ARBA" id="ARBA00032089"/>
    </source>
</evidence>
<keyword evidence="6" id="KW-0175">Coiled coil</keyword>
<keyword evidence="7" id="KW-0732">Signal</keyword>
<evidence type="ECO:0000259" key="8">
    <source>
        <dbReference type="Pfam" id="PF04085"/>
    </source>
</evidence>
<feature type="chain" id="PRO_5003895408" description="Cell shape-determining protein MreC" evidence="7">
    <location>
        <begin position="24"/>
        <end position="276"/>
    </location>
</feature>
<name>K6P1G4_9FIRM</name>
<comment type="function">
    <text evidence="5">Involved in formation and maintenance of cell shape.</text>
</comment>
<feature type="domain" description="Rod shape-determining protein MreC beta-barrel core" evidence="8">
    <location>
        <begin position="120"/>
        <end position="267"/>
    </location>
</feature>
<dbReference type="InterPro" id="IPR042177">
    <property type="entry name" value="Cell/Rod_1"/>
</dbReference>
<comment type="similarity">
    <text evidence="1 5">Belongs to the MreC family.</text>
</comment>
<reference evidence="9" key="2">
    <citation type="submission" date="2012-10" db="EMBL/GenBank/DDBJ databases">
        <title>Improved high-quality draft of Thermaerobacter subterraneus C21, DSM 13965.</title>
        <authorList>
            <consortium name="DOE Joint Genome Institute"/>
            <person name="Eisen J."/>
            <person name="Huntemann M."/>
            <person name="Wei C.-L."/>
            <person name="Han J."/>
            <person name="Detter J.C."/>
            <person name="Han C."/>
            <person name="Tapia R."/>
            <person name="Chen A."/>
            <person name="Kyrpides N."/>
            <person name="Mavromatis K."/>
            <person name="Markowitz V."/>
            <person name="Szeto E."/>
            <person name="Ivanova N."/>
            <person name="Mikhailova N."/>
            <person name="Ovchinnikova G."/>
            <person name="Pagani I."/>
            <person name="Pati A."/>
            <person name="Goodwin L."/>
            <person name="Nordberg H.P."/>
            <person name="Cantor M.N."/>
            <person name="Hua S.X."/>
            <person name="Woyke T."/>
            <person name="Eisen J."/>
            <person name="Klenk H.-P."/>
        </authorList>
    </citation>
    <scope>NUCLEOTIDE SEQUENCE [LARGE SCALE GENOMIC DNA]</scope>
    <source>
        <strain evidence="9">DSM 13965</strain>
    </source>
</reference>
<dbReference type="OrthoDB" id="9792313at2"/>
<dbReference type="RefSeq" id="WP_006902920.1">
    <property type="nucleotide sequence ID" value="NZ_JH976535.1"/>
</dbReference>
<dbReference type="Gene3D" id="2.40.10.350">
    <property type="entry name" value="Rod shape-determining protein MreC, domain 2"/>
    <property type="match status" value="1"/>
</dbReference>
<evidence type="ECO:0000256" key="6">
    <source>
        <dbReference type="SAM" id="Coils"/>
    </source>
</evidence>
<dbReference type="STRING" id="867903.ThesuDRAFT_00647"/>
<feature type="coiled-coil region" evidence="6">
    <location>
        <begin position="60"/>
        <end position="111"/>
    </location>
</feature>
<evidence type="ECO:0000256" key="5">
    <source>
        <dbReference type="PIRNR" id="PIRNR038471"/>
    </source>
</evidence>
<dbReference type="NCBIfam" id="TIGR00219">
    <property type="entry name" value="mreC"/>
    <property type="match status" value="1"/>
</dbReference>
<dbReference type="PANTHER" id="PTHR34138:SF1">
    <property type="entry name" value="CELL SHAPE-DETERMINING PROTEIN MREC"/>
    <property type="match status" value="1"/>
</dbReference>
<reference evidence="9" key="1">
    <citation type="submission" date="2010-10" db="EMBL/GenBank/DDBJ databases">
        <authorList>
            <consortium name="US DOE Joint Genome Institute (JGI-PGF)"/>
            <person name="Lucas S."/>
            <person name="Copeland A."/>
            <person name="Lapidus A."/>
            <person name="Bruce D."/>
            <person name="Goodwin L."/>
            <person name="Pitluck S."/>
            <person name="Kyrpides N."/>
            <person name="Mavromatis K."/>
            <person name="Detter J.C."/>
            <person name="Han C."/>
            <person name="Land M."/>
            <person name="Hauser L."/>
            <person name="Markowitz V."/>
            <person name="Cheng J.-F."/>
            <person name="Hugenholtz P."/>
            <person name="Woyke T."/>
            <person name="Wu D."/>
            <person name="Pukall R."/>
            <person name="Wahrenburg C."/>
            <person name="Brambilla E."/>
            <person name="Klenk H.-P."/>
            <person name="Eisen J.A."/>
        </authorList>
    </citation>
    <scope>NUCLEOTIDE SEQUENCE [LARGE SCALE GENOMIC DNA]</scope>
    <source>
        <strain evidence="9">DSM 13965</strain>
    </source>
</reference>
<dbReference type="Proteomes" id="UP000005710">
    <property type="component" value="Unassembled WGS sequence"/>
</dbReference>
<keyword evidence="3 5" id="KW-0133">Cell shape</keyword>
<comment type="caution">
    <text evidence="9">The sequence shown here is derived from an EMBL/GenBank/DDBJ whole genome shotgun (WGS) entry which is preliminary data.</text>
</comment>
<keyword evidence="10" id="KW-1185">Reference proteome</keyword>
<dbReference type="HOGENOM" id="CLU_042663_7_0_9"/>
<dbReference type="InterPro" id="IPR007221">
    <property type="entry name" value="MreC"/>
</dbReference>
<dbReference type="AlphaFoldDB" id="K6P1G4"/>
<organism evidence="9 10">
    <name type="scientific">Thermaerobacter subterraneus DSM 13965</name>
    <dbReference type="NCBI Taxonomy" id="867903"/>
    <lineage>
        <taxon>Bacteria</taxon>
        <taxon>Bacillati</taxon>
        <taxon>Bacillota</taxon>
        <taxon>Clostridia</taxon>
        <taxon>Eubacteriales</taxon>
        <taxon>Clostridiales Family XVII. Incertae Sedis</taxon>
        <taxon>Thermaerobacter</taxon>
    </lineage>
</organism>
<dbReference type="InterPro" id="IPR042175">
    <property type="entry name" value="Cell/Rod_MreC_2"/>
</dbReference>
<evidence type="ECO:0000256" key="1">
    <source>
        <dbReference type="ARBA" id="ARBA00009369"/>
    </source>
</evidence>
<dbReference type="GO" id="GO:0005886">
    <property type="term" value="C:plasma membrane"/>
    <property type="evidence" value="ECO:0007669"/>
    <property type="project" value="TreeGrafter"/>
</dbReference>
<sequence>MVPWLRRLLAVALVLAVAGSVMAATRNLRPRPALLEGALQEVLAPLSGVTARMARGAGEIGRTLATLGRLEAENQTLREELERLRGVEAQVRQLERENRQLEELLGLKQARPDAVLAARVSGRTPDRWYQEIILDQGSADGVRPGMVAVVPGGVVGRVVSVTPHSARVLLITDPESGIGALIGRSGEAGVAYGRGGDLPQLVMTLFAASADVKVGDDVVTSGLGPVFPPGLPIGTVTSVGRDPTGLGIQVTVEPSAPLNRLAAVLLLEPARQGEAP</sequence>
<dbReference type="Gene3D" id="2.40.10.340">
    <property type="entry name" value="Rod shape-determining protein MreC, domain 1"/>
    <property type="match status" value="1"/>
</dbReference>
<gene>
    <name evidence="9" type="ORF">ThesuDRAFT_00647</name>
</gene>
<dbReference type="PIRSF" id="PIRSF038471">
    <property type="entry name" value="MreC"/>
    <property type="match status" value="1"/>
</dbReference>
<evidence type="ECO:0000313" key="10">
    <source>
        <dbReference type="Proteomes" id="UP000005710"/>
    </source>
</evidence>
<dbReference type="InterPro" id="IPR055342">
    <property type="entry name" value="MreC_beta-barrel_core"/>
</dbReference>